<keyword evidence="1" id="KW-0472">Membrane</keyword>
<reference evidence="2" key="1">
    <citation type="submission" date="2019-11" db="EMBL/GenBank/DDBJ databases">
        <title>Genomic insights into an expanded diversity of filamentous marine cyanobacteria reveals the extraordinary biosynthetic potential of Moorea and Okeania.</title>
        <authorList>
            <person name="Ferreira Leao T."/>
            <person name="Wang M."/>
            <person name="Moss N."/>
            <person name="Da Silva R."/>
            <person name="Sanders J."/>
            <person name="Nurk S."/>
            <person name="Gurevich A."/>
            <person name="Humphrey G."/>
            <person name="Reher R."/>
            <person name="Zhu Q."/>
            <person name="Belda-Ferre P."/>
            <person name="Glukhov E."/>
            <person name="Rex R."/>
            <person name="Dorrestein P.C."/>
            <person name="Knight R."/>
            <person name="Pevzner P."/>
            <person name="Gerwick W.H."/>
            <person name="Gerwick L."/>
        </authorList>
    </citation>
    <scope>NUCLEOTIDE SEQUENCE</scope>
    <source>
        <strain evidence="2">SIO1C4</strain>
    </source>
</reference>
<sequence length="296" mass="33421">MAPRTMHDPMDDVTKQAHQGSVAAIIQTLNEHLSETGIRIRAVFTNGVLQLLCEAAMPEQLEQSLVVAQIKQTLEGIAPRNIHRVNINSRIVQEQQLLWWEEISRDPENQLLWSQEIILAKPNLFKQLVKKIKHRQPAPSKQSKLSTLSSLKRRRDNQFWGGIFSGVSLSLLLMIIGWSLYNRLGLKFHWPMETPASHSTASSSPMSVNSPPLAPSPINDPFTEAVKLAQQTAAAGKTAQTAAEWLDLAAKWEHASDLMGRVKPYDQRYQIAQDRVQMYHQNSQAAQKQASRRRSK</sequence>
<accession>A0A6B3N9E0</accession>
<organism evidence="2">
    <name type="scientific">Symploca sp. SIO1C4</name>
    <dbReference type="NCBI Taxonomy" id="2607765"/>
    <lineage>
        <taxon>Bacteria</taxon>
        <taxon>Bacillati</taxon>
        <taxon>Cyanobacteriota</taxon>
        <taxon>Cyanophyceae</taxon>
        <taxon>Coleofasciculales</taxon>
        <taxon>Coleofasciculaceae</taxon>
        <taxon>Symploca</taxon>
    </lineage>
</organism>
<comment type="caution">
    <text evidence="2">The sequence shown here is derived from an EMBL/GenBank/DDBJ whole genome shotgun (WGS) entry which is preliminary data.</text>
</comment>
<proteinExistence type="predicted"/>
<name>A0A6B3N9E0_9CYAN</name>
<dbReference type="AlphaFoldDB" id="A0A6B3N9E0"/>
<gene>
    <name evidence="2" type="ORF">F6J89_00800</name>
</gene>
<keyword evidence="1" id="KW-1133">Transmembrane helix</keyword>
<evidence type="ECO:0000256" key="1">
    <source>
        <dbReference type="SAM" id="Phobius"/>
    </source>
</evidence>
<evidence type="ECO:0000313" key="2">
    <source>
        <dbReference type="EMBL" id="NER26231.1"/>
    </source>
</evidence>
<feature type="transmembrane region" description="Helical" evidence="1">
    <location>
        <begin position="159"/>
        <end position="181"/>
    </location>
</feature>
<keyword evidence="1" id="KW-0812">Transmembrane</keyword>
<dbReference type="EMBL" id="JAAHFQ010000008">
    <property type="protein sequence ID" value="NER26231.1"/>
    <property type="molecule type" value="Genomic_DNA"/>
</dbReference>
<protein>
    <submittedName>
        <fullName evidence="2">Uncharacterized protein</fullName>
    </submittedName>
</protein>